<dbReference type="AlphaFoldDB" id="A0A9D2R8A1"/>
<evidence type="ECO:0000259" key="1">
    <source>
        <dbReference type="Pfam" id="PF08241"/>
    </source>
</evidence>
<protein>
    <submittedName>
        <fullName evidence="2">Class I SAM-dependent methyltransferase</fullName>
    </submittedName>
</protein>
<reference evidence="2" key="1">
    <citation type="journal article" date="2021" name="PeerJ">
        <title>Extensive microbial diversity within the chicken gut microbiome revealed by metagenomics and culture.</title>
        <authorList>
            <person name="Gilroy R."/>
            <person name="Ravi A."/>
            <person name="Getino M."/>
            <person name="Pursley I."/>
            <person name="Horton D.L."/>
            <person name="Alikhan N.F."/>
            <person name="Baker D."/>
            <person name="Gharbi K."/>
            <person name="Hall N."/>
            <person name="Watson M."/>
            <person name="Adriaenssens E.M."/>
            <person name="Foster-Nyarko E."/>
            <person name="Jarju S."/>
            <person name="Secka A."/>
            <person name="Antonio M."/>
            <person name="Oren A."/>
            <person name="Chaudhuri R.R."/>
            <person name="La Ragione R."/>
            <person name="Hildebrand F."/>
            <person name="Pallen M.J."/>
        </authorList>
    </citation>
    <scope>NUCLEOTIDE SEQUENCE</scope>
    <source>
        <strain evidence="2">ChiW19-6364</strain>
    </source>
</reference>
<comment type="caution">
    <text evidence="2">The sequence shown here is derived from an EMBL/GenBank/DDBJ whole genome shotgun (WGS) entry which is preliminary data.</text>
</comment>
<dbReference type="EMBL" id="DWUX01000170">
    <property type="protein sequence ID" value="HJD40235.1"/>
    <property type="molecule type" value="Genomic_DNA"/>
</dbReference>
<dbReference type="Gene3D" id="3.40.50.150">
    <property type="entry name" value="Vaccinia Virus protein VP39"/>
    <property type="match status" value="1"/>
</dbReference>
<dbReference type="InterPro" id="IPR013216">
    <property type="entry name" value="Methyltransf_11"/>
</dbReference>
<dbReference type="Proteomes" id="UP000823850">
    <property type="component" value="Unassembled WGS sequence"/>
</dbReference>
<reference evidence="2" key="2">
    <citation type="submission" date="2021-04" db="EMBL/GenBank/DDBJ databases">
        <authorList>
            <person name="Gilroy R."/>
        </authorList>
    </citation>
    <scope>NUCLEOTIDE SEQUENCE</scope>
    <source>
        <strain evidence="2">ChiW19-6364</strain>
    </source>
</reference>
<dbReference type="GO" id="GO:0032259">
    <property type="term" value="P:methylation"/>
    <property type="evidence" value="ECO:0007669"/>
    <property type="project" value="UniProtKB-KW"/>
</dbReference>
<name>A0A9D2R8A1_9FIRM</name>
<proteinExistence type="predicted"/>
<keyword evidence="2" id="KW-0489">Methyltransferase</keyword>
<gene>
    <name evidence="2" type="ORF">H9913_09410</name>
</gene>
<dbReference type="SUPFAM" id="SSF53335">
    <property type="entry name" value="S-adenosyl-L-methionine-dependent methyltransferases"/>
    <property type="match status" value="1"/>
</dbReference>
<feature type="domain" description="Methyltransferase type 11" evidence="1">
    <location>
        <begin position="58"/>
        <end position="143"/>
    </location>
</feature>
<dbReference type="InterPro" id="IPR029063">
    <property type="entry name" value="SAM-dependent_MTases_sf"/>
</dbReference>
<accession>A0A9D2R8A1</accession>
<evidence type="ECO:0000313" key="3">
    <source>
        <dbReference type="Proteomes" id="UP000823850"/>
    </source>
</evidence>
<dbReference type="PANTHER" id="PTHR43460:SF1">
    <property type="entry name" value="METHYLTRANSFERASE TYPE 11 DOMAIN-CONTAINING PROTEIN"/>
    <property type="match status" value="1"/>
</dbReference>
<keyword evidence="2" id="KW-0808">Transferase</keyword>
<dbReference type="PANTHER" id="PTHR43460">
    <property type="entry name" value="METHYLTRANSFERASE"/>
    <property type="match status" value="1"/>
</dbReference>
<organism evidence="2 3">
    <name type="scientific">Candidatus Blautia stercoripullorum</name>
    <dbReference type="NCBI Taxonomy" id="2838502"/>
    <lineage>
        <taxon>Bacteria</taxon>
        <taxon>Bacillati</taxon>
        <taxon>Bacillota</taxon>
        <taxon>Clostridia</taxon>
        <taxon>Lachnospirales</taxon>
        <taxon>Lachnospiraceae</taxon>
        <taxon>Blautia</taxon>
    </lineage>
</organism>
<sequence length="253" mass="29966">MNKEAYLRNIWKQEEEAAHIHGWDFSHIHGRYEEENDLPWDYEEIVRQYLHRDLDLLDYDTGGGEFLLSLDHPYSRTAATEGYPPNVKLCREKLLPLGIHFRECHDPSKVPFEDGSFDLVINRHGDFDAKELFRLLRQNGLFITEQVGGDNDRDLVEMVLPKTEKPFPHLNLTEQRKYFEDAGFEIVRAEEAYRPIKFYDVGAFVWFAHIIEWEFPNFSVDQCFEQLLNMQKMIDKDGRIEGTIHRYLIVAKK</sequence>
<dbReference type="Pfam" id="PF08241">
    <property type="entry name" value="Methyltransf_11"/>
    <property type="match status" value="1"/>
</dbReference>
<evidence type="ECO:0000313" key="2">
    <source>
        <dbReference type="EMBL" id="HJD40235.1"/>
    </source>
</evidence>
<dbReference type="GO" id="GO:0008757">
    <property type="term" value="F:S-adenosylmethionine-dependent methyltransferase activity"/>
    <property type="evidence" value="ECO:0007669"/>
    <property type="project" value="InterPro"/>
</dbReference>
<dbReference type="InterPro" id="IPR052939">
    <property type="entry name" value="23S_rRNA_MeTrnsfrase_RlmA"/>
</dbReference>